<evidence type="ECO:0000256" key="4">
    <source>
        <dbReference type="ARBA" id="ARBA00023015"/>
    </source>
</evidence>
<feature type="domain" description="BZIP" evidence="10">
    <location>
        <begin position="196"/>
        <end position="254"/>
    </location>
</feature>
<dbReference type="GO" id="GO:0001228">
    <property type="term" value="F:DNA-binding transcription activator activity, RNA polymerase II-specific"/>
    <property type="evidence" value="ECO:0007669"/>
    <property type="project" value="TreeGrafter"/>
</dbReference>
<keyword evidence="5" id="KW-0238">DNA-binding</keyword>
<dbReference type="SMART" id="SM00338">
    <property type="entry name" value="BRLZ"/>
    <property type="match status" value="1"/>
</dbReference>
<dbReference type="PROSITE" id="PS50217">
    <property type="entry name" value="BZIP"/>
    <property type="match status" value="1"/>
</dbReference>
<dbReference type="InterPro" id="IPR004827">
    <property type="entry name" value="bZIP"/>
</dbReference>
<dbReference type="SUPFAM" id="SSF57959">
    <property type="entry name" value="Leucine zipper domain"/>
    <property type="match status" value="1"/>
</dbReference>
<accession>A0A8H4IME4</accession>
<comment type="function">
    <text evidence="1">Putative transcription factor.</text>
</comment>
<evidence type="ECO:0000256" key="7">
    <source>
        <dbReference type="ARBA" id="ARBA00023242"/>
    </source>
</evidence>
<name>A0A8H4IME4_9PEZI</name>
<keyword evidence="4" id="KW-0805">Transcription regulation</keyword>
<dbReference type="InterPro" id="IPR050936">
    <property type="entry name" value="AP-1-like"/>
</dbReference>
<dbReference type="PANTHER" id="PTHR40621">
    <property type="entry name" value="TRANSCRIPTION FACTOR KAPC-RELATED"/>
    <property type="match status" value="1"/>
</dbReference>
<evidence type="ECO:0000256" key="1">
    <source>
        <dbReference type="ARBA" id="ARBA00004049"/>
    </source>
</evidence>
<dbReference type="EMBL" id="WWBZ02000062">
    <property type="protein sequence ID" value="KAF4303022.1"/>
    <property type="molecule type" value="Genomic_DNA"/>
</dbReference>
<dbReference type="GO" id="GO:0090575">
    <property type="term" value="C:RNA polymerase II transcription regulator complex"/>
    <property type="evidence" value="ECO:0007669"/>
    <property type="project" value="TreeGrafter"/>
</dbReference>
<organism evidence="11 12">
    <name type="scientific">Botryosphaeria dothidea</name>
    <dbReference type="NCBI Taxonomy" id="55169"/>
    <lineage>
        <taxon>Eukaryota</taxon>
        <taxon>Fungi</taxon>
        <taxon>Dikarya</taxon>
        <taxon>Ascomycota</taxon>
        <taxon>Pezizomycotina</taxon>
        <taxon>Dothideomycetes</taxon>
        <taxon>Dothideomycetes incertae sedis</taxon>
        <taxon>Botryosphaeriales</taxon>
        <taxon>Botryosphaeriaceae</taxon>
        <taxon>Botryosphaeria</taxon>
    </lineage>
</organism>
<evidence type="ECO:0000256" key="2">
    <source>
        <dbReference type="ARBA" id="ARBA00004123"/>
    </source>
</evidence>
<comment type="subcellular location">
    <subcellularLocation>
        <location evidence="2">Nucleus</location>
    </subcellularLocation>
</comment>
<dbReference type="Gene3D" id="1.20.5.170">
    <property type="match status" value="1"/>
</dbReference>
<dbReference type="PANTHER" id="PTHR40621:SF11">
    <property type="entry name" value="TRANSCRIPTION FACTOR KAPC-RELATED"/>
    <property type="match status" value="1"/>
</dbReference>
<evidence type="ECO:0000256" key="9">
    <source>
        <dbReference type="SAM" id="MobiDB-lite"/>
    </source>
</evidence>
<keyword evidence="6" id="KW-0804">Transcription</keyword>
<evidence type="ECO:0000256" key="5">
    <source>
        <dbReference type="ARBA" id="ARBA00023125"/>
    </source>
</evidence>
<dbReference type="AlphaFoldDB" id="A0A8H4IME4"/>
<comment type="similarity">
    <text evidence="3">Belongs to the bZIP family.</text>
</comment>
<evidence type="ECO:0000256" key="8">
    <source>
        <dbReference type="ARBA" id="ARBA00044067"/>
    </source>
</evidence>
<keyword evidence="12" id="KW-1185">Reference proteome</keyword>
<dbReference type="InterPro" id="IPR046347">
    <property type="entry name" value="bZIP_sf"/>
</dbReference>
<feature type="compositionally biased region" description="Low complexity" evidence="9">
    <location>
        <begin position="31"/>
        <end position="87"/>
    </location>
</feature>
<reference evidence="11" key="1">
    <citation type="submission" date="2020-04" db="EMBL/GenBank/DDBJ databases">
        <title>Genome Assembly and Annotation of Botryosphaeria dothidea sdau 11-99, a Latent Pathogen of Apple Fruit Ring Rot in China.</title>
        <authorList>
            <person name="Yu C."/>
            <person name="Diao Y."/>
            <person name="Lu Q."/>
            <person name="Zhao J."/>
            <person name="Cui S."/>
            <person name="Peng C."/>
            <person name="He B."/>
            <person name="Liu H."/>
        </authorList>
    </citation>
    <scope>NUCLEOTIDE SEQUENCE [LARGE SCALE GENOMIC DNA]</scope>
    <source>
        <strain evidence="11">Sdau11-99</strain>
    </source>
</reference>
<proteinExistence type="inferred from homology"/>
<dbReference type="PROSITE" id="PS00036">
    <property type="entry name" value="BZIP_BASIC"/>
    <property type="match status" value="1"/>
</dbReference>
<evidence type="ECO:0000259" key="10">
    <source>
        <dbReference type="PROSITE" id="PS50217"/>
    </source>
</evidence>
<dbReference type="Proteomes" id="UP000572817">
    <property type="component" value="Unassembled WGS sequence"/>
</dbReference>
<keyword evidence="7" id="KW-0539">Nucleus</keyword>
<evidence type="ECO:0000313" key="11">
    <source>
        <dbReference type="EMBL" id="KAF4303022.1"/>
    </source>
</evidence>
<evidence type="ECO:0000256" key="6">
    <source>
        <dbReference type="ARBA" id="ARBA00023163"/>
    </source>
</evidence>
<feature type="compositionally biased region" description="Polar residues" evidence="9">
    <location>
        <begin position="10"/>
        <end position="21"/>
    </location>
</feature>
<feature type="compositionally biased region" description="Low complexity" evidence="9">
    <location>
        <begin position="169"/>
        <end position="184"/>
    </location>
</feature>
<feature type="compositionally biased region" description="Acidic residues" evidence="9">
    <location>
        <begin position="257"/>
        <end position="279"/>
    </location>
</feature>
<feature type="compositionally biased region" description="Basic residues" evidence="9">
    <location>
        <begin position="336"/>
        <end position="345"/>
    </location>
</feature>
<feature type="region of interest" description="Disordered" evidence="9">
    <location>
        <begin position="156"/>
        <end position="214"/>
    </location>
</feature>
<dbReference type="GO" id="GO:0000976">
    <property type="term" value="F:transcription cis-regulatory region binding"/>
    <property type="evidence" value="ECO:0007669"/>
    <property type="project" value="InterPro"/>
</dbReference>
<gene>
    <name evidence="11" type="ORF">GTA08_BOTSDO08649</name>
</gene>
<dbReference type="CDD" id="cd14688">
    <property type="entry name" value="bZIP_YAP"/>
    <property type="match status" value="1"/>
</dbReference>
<comment type="caution">
    <text evidence="11">The sequence shown here is derived from an EMBL/GenBank/DDBJ whole genome shotgun (WGS) entry which is preliminary data.</text>
</comment>
<protein>
    <recommendedName>
        <fullName evidence="8">Putative transcription factor kapC</fullName>
    </recommendedName>
</protein>
<dbReference type="OrthoDB" id="3942558at2759"/>
<evidence type="ECO:0000256" key="3">
    <source>
        <dbReference type="ARBA" id="ARBA00007163"/>
    </source>
</evidence>
<dbReference type="Pfam" id="PF00170">
    <property type="entry name" value="bZIP_1"/>
    <property type="match status" value="1"/>
</dbReference>
<feature type="region of interest" description="Disordered" evidence="9">
    <location>
        <begin position="321"/>
        <end position="345"/>
    </location>
</feature>
<feature type="region of interest" description="Disordered" evidence="9">
    <location>
        <begin position="254"/>
        <end position="279"/>
    </location>
</feature>
<evidence type="ECO:0000313" key="12">
    <source>
        <dbReference type="Proteomes" id="UP000572817"/>
    </source>
</evidence>
<feature type="region of interest" description="Disordered" evidence="9">
    <location>
        <begin position="1"/>
        <end position="87"/>
    </location>
</feature>
<sequence length="345" mass="37519">MDSQRFEYWQPQQEPYSQPQATYYEYTTPDLASIPSLSASPTSTTTFDAAGTPTPTPQAQSQPMQRQQQQQQQHYHHQNQPTTTYHQGSASHFAYALPVTPNDFGSVDAAVAASALPSPPYVCSPQQSHADLYGIPASSEAFPPLQIVNEQVGGFGSAQQSGRAPPVRSASNGSTWSAGSASGGVQAERTHVTSGRRRAQNRAAQRAFRERKEKHAKDLEAKLAVLSERYGRLEASHKELGEAYEKLRRTLELLTEPPEDGGGDDDNDDDDDDDADGEFVVEGLEGVVDEAEALLSRGLSRRRDLNERETLKKLVEILHAPRGAGGVSGGEDVTKSKGRRVKCEG</sequence>